<dbReference type="CDD" id="cd00887">
    <property type="entry name" value="MoeA"/>
    <property type="match status" value="1"/>
</dbReference>
<evidence type="ECO:0000313" key="13">
    <source>
        <dbReference type="EMBL" id="CUX77389.1"/>
    </source>
</evidence>
<evidence type="ECO:0000313" key="15">
    <source>
        <dbReference type="Proteomes" id="UP000250189"/>
    </source>
</evidence>
<dbReference type="OrthoDB" id="31371at2157"/>
<comment type="catalytic activity">
    <reaction evidence="10">
        <text>adenylyl-molybdopterin + molybdate = Mo-molybdopterin + AMP + H(+)</text>
        <dbReference type="Rhea" id="RHEA:35047"/>
        <dbReference type="ChEBI" id="CHEBI:15378"/>
        <dbReference type="ChEBI" id="CHEBI:36264"/>
        <dbReference type="ChEBI" id="CHEBI:62727"/>
        <dbReference type="ChEBI" id="CHEBI:71302"/>
        <dbReference type="ChEBI" id="CHEBI:456215"/>
        <dbReference type="EC" id="2.10.1.1"/>
    </reaction>
</comment>
<dbReference type="STRING" id="54262.CHITON_0610"/>
<dbReference type="Gene3D" id="2.40.340.10">
    <property type="entry name" value="MoeA, C-terminal, domain IV"/>
    <property type="match status" value="1"/>
</dbReference>
<dbReference type="Proteomes" id="UP000093069">
    <property type="component" value="Chromosome I"/>
</dbReference>
<evidence type="ECO:0000256" key="1">
    <source>
        <dbReference type="ARBA" id="ARBA00001946"/>
    </source>
</evidence>
<dbReference type="NCBIfam" id="NF045515">
    <property type="entry name" value="Glp_gephyrin"/>
    <property type="match status" value="1"/>
</dbReference>
<dbReference type="GeneID" id="33322148"/>
<dbReference type="EMBL" id="LN999010">
    <property type="protein sequence ID" value="CUX77389.1"/>
    <property type="molecule type" value="Genomic_DNA"/>
</dbReference>
<keyword evidence="8" id="KW-0460">Magnesium</keyword>
<dbReference type="PANTHER" id="PTHR10192:SF5">
    <property type="entry name" value="GEPHYRIN"/>
    <property type="match status" value="1"/>
</dbReference>
<dbReference type="InterPro" id="IPR001453">
    <property type="entry name" value="MoaB/Mog_dom"/>
</dbReference>
<name>A0A160VRY3_9EURY</name>
<dbReference type="SUPFAM" id="SSF63867">
    <property type="entry name" value="MoeA C-terminal domain-like"/>
    <property type="match status" value="1"/>
</dbReference>
<keyword evidence="7" id="KW-0479">Metal-binding</keyword>
<keyword evidence="15" id="KW-1185">Reference proteome</keyword>
<sequence length="401" mass="43186">MAFLKVIPLEEALKVVLSFKLPVEVEEVDLANALGRIVAEDVYSPIDVPPFDRATVDGYAVRAEDTFMASEANPVRLKVIGEVHAGEVPSIELGKGETVYISTGAMLPKNADAVIQFEDVERINDEIIIQKPAYPGLGIMKKGTDIEKGKLLIKKGTKLTFKETALLSAVGIYKVRVFKRPRVAVISTGNEVVLPGQELKPGQIYDINGRAITDAVNELGGEGIFIGIAQDNRDSLKELIERAIEVADLIILSGGASGGMRDLTASVIEELGEVKVHGIAIQPGKPTIIGIVKGKPIFGLPGYPTSCLTNFTLLVAPLLLKSLGREGKVKKVKARLKHKVFSVKGRRQFLPVKLEGNIAVPILKGSGAVTSFIDADGFIEIPENVESLDEGEEVEVTLFSF</sequence>
<dbReference type="EC" id="2.10.1.1" evidence="4"/>
<evidence type="ECO:0000256" key="8">
    <source>
        <dbReference type="ARBA" id="ARBA00022842"/>
    </source>
</evidence>
<dbReference type="SUPFAM" id="SSF63882">
    <property type="entry name" value="MoeA N-terminal region -like"/>
    <property type="match status" value="1"/>
</dbReference>
<evidence type="ECO:0000313" key="12">
    <source>
        <dbReference type="EMBL" id="ASJ16685.1"/>
    </source>
</evidence>
<evidence type="ECO:0000256" key="2">
    <source>
        <dbReference type="ARBA" id="ARBA00005046"/>
    </source>
</evidence>
<dbReference type="FunFam" id="3.40.980.10:FF:000004">
    <property type="entry name" value="Molybdopterin molybdenumtransferase"/>
    <property type="match status" value="1"/>
</dbReference>
<dbReference type="Pfam" id="PF03454">
    <property type="entry name" value="MoeA_C"/>
    <property type="match status" value="1"/>
</dbReference>
<dbReference type="EMBL" id="CP015193">
    <property type="protein sequence ID" value="ASJ16685.1"/>
    <property type="molecule type" value="Genomic_DNA"/>
</dbReference>
<dbReference type="InterPro" id="IPR005110">
    <property type="entry name" value="MoeA_linker/N"/>
</dbReference>
<keyword evidence="6 12" id="KW-0808">Transferase</keyword>
<dbReference type="InterPro" id="IPR036425">
    <property type="entry name" value="MoaB/Mog-like_dom_sf"/>
</dbReference>
<reference evidence="13" key="2">
    <citation type="submission" date="2016-01" db="EMBL/GenBank/DDBJ databases">
        <authorList>
            <person name="Oliw E.H."/>
        </authorList>
    </citation>
    <scope>NUCLEOTIDE SEQUENCE</scope>
    <source>
        <strain evidence="13">1</strain>
    </source>
</reference>
<dbReference type="Gene3D" id="2.170.190.11">
    <property type="entry name" value="Molybdopterin biosynthesis moea protein, domain 3"/>
    <property type="match status" value="1"/>
</dbReference>
<evidence type="ECO:0000256" key="5">
    <source>
        <dbReference type="ARBA" id="ARBA00022505"/>
    </source>
</evidence>
<dbReference type="Pfam" id="PF03453">
    <property type="entry name" value="MoeA_N"/>
    <property type="match status" value="1"/>
</dbReference>
<dbReference type="InterPro" id="IPR038987">
    <property type="entry name" value="MoeA-like"/>
</dbReference>
<dbReference type="GO" id="GO:0005737">
    <property type="term" value="C:cytoplasm"/>
    <property type="evidence" value="ECO:0007669"/>
    <property type="project" value="TreeGrafter"/>
</dbReference>
<dbReference type="Proteomes" id="UP000250189">
    <property type="component" value="Chromosome"/>
</dbReference>
<evidence type="ECO:0000259" key="11">
    <source>
        <dbReference type="SMART" id="SM00852"/>
    </source>
</evidence>
<organism evidence="13 14">
    <name type="scientific">Thermococcus chitonophagus</name>
    <dbReference type="NCBI Taxonomy" id="54262"/>
    <lineage>
        <taxon>Archaea</taxon>
        <taxon>Methanobacteriati</taxon>
        <taxon>Methanobacteriota</taxon>
        <taxon>Thermococci</taxon>
        <taxon>Thermococcales</taxon>
        <taxon>Thermococcaceae</taxon>
        <taxon>Thermococcus</taxon>
    </lineage>
</organism>
<dbReference type="NCBIfam" id="TIGR00177">
    <property type="entry name" value="molyb_syn"/>
    <property type="match status" value="1"/>
</dbReference>
<reference evidence="14" key="1">
    <citation type="submission" date="2016-01" db="EMBL/GenBank/DDBJ databases">
        <authorList>
            <person name="Vorgias C.E."/>
        </authorList>
    </citation>
    <scope>NUCLEOTIDE SEQUENCE [LARGE SCALE GENOMIC DNA]</scope>
</reference>
<proteinExistence type="inferred from homology"/>
<dbReference type="InterPro" id="IPR036135">
    <property type="entry name" value="MoeA_linker/N_sf"/>
</dbReference>
<keyword evidence="5" id="KW-0500">Molybdenum</keyword>
<dbReference type="GO" id="GO:0046872">
    <property type="term" value="F:metal ion binding"/>
    <property type="evidence" value="ECO:0007669"/>
    <property type="project" value="UniProtKB-KW"/>
</dbReference>
<dbReference type="Pfam" id="PF00994">
    <property type="entry name" value="MoCF_biosynth"/>
    <property type="match status" value="1"/>
</dbReference>
<accession>A0A160VRY3</accession>
<comment type="pathway">
    <text evidence="2">Cofactor biosynthesis; molybdopterin biosynthesis.</text>
</comment>
<evidence type="ECO:0000256" key="9">
    <source>
        <dbReference type="ARBA" id="ARBA00023150"/>
    </source>
</evidence>
<dbReference type="InterPro" id="IPR005111">
    <property type="entry name" value="MoeA_C_domain_IV"/>
</dbReference>
<dbReference type="RefSeq" id="WP_068576652.1">
    <property type="nucleotide sequence ID" value="NZ_CP015193.1"/>
</dbReference>
<dbReference type="FunFam" id="2.40.340.10:FF:000005">
    <property type="entry name" value="Molybdopterin molybdenumtransferase MoeA"/>
    <property type="match status" value="1"/>
</dbReference>
<evidence type="ECO:0000256" key="3">
    <source>
        <dbReference type="ARBA" id="ARBA00010763"/>
    </source>
</evidence>
<evidence type="ECO:0000256" key="4">
    <source>
        <dbReference type="ARBA" id="ARBA00013269"/>
    </source>
</evidence>
<feature type="domain" description="MoaB/Mog" evidence="11">
    <location>
        <begin position="184"/>
        <end position="321"/>
    </location>
</feature>
<dbReference type="InterPro" id="IPR036688">
    <property type="entry name" value="MoeA_C_domain_IV_sf"/>
</dbReference>
<keyword evidence="9" id="KW-0501">Molybdenum cofactor biosynthesis</keyword>
<evidence type="ECO:0000256" key="10">
    <source>
        <dbReference type="ARBA" id="ARBA00047317"/>
    </source>
</evidence>
<dbReference type="PANTHER" id="PTHR10192">
    <property type="entry name" value="MOLYBDOPTERIN BIOSYNTHESIS PROTEIN"/>
    <property type="match status" value="1"/>
</dbReference>
<dbReference type="AlphaFoldDB" id="A0A160VRY3"/>
<dbReference type="GO" id="GO:0061599">
    <property type="term" value="F:molybdopterin molybdotransferase activity"/>
    <property type="evidence" value="ECO:0007669"/>
    <property type="project" value="UniProtKB-EC"/>
</dbReference>
<evidence type="ECO:0000256" key="6">
    <source>
        <dbReference type="ARBA" id="ARBA00022679"/>
    </source>
</evidence>
<dbReference type="FunFam" id="2.170.190.11:FF:000001">
    <property type="entry name" value="Molybdopterin molybdenumtransferase"/>
    <property type="match status" value="1"/>
</dbReference>
<comment type="cofactor">
    <cofactor evidence="1">
        <name>Mg(2+)</name>
        <dbReference type="ChEBI" id="CHEBI:18420"/>
    </cofactor>
</comment>
<protein>
    <recommendedName>
        <fullName evidence="4">molybdopterin molybdotransferase</fullName>
        <ecNumber evidence="4">2.10.1.1</ecNumber>
    </recommendedName>
</protein>
<dbReference type="GO" id="GO:0006777">
    <property type="term" value="P:Mo-molybdopterin cofactor biosynthetic process"/>
    <property type="evidence" value="ECO:0007669"/>
    <property type="project" value="UniProtKB-KW"/>
</dbReference>
<reference evidence="12 15" key="3">
    <citation type="submission" date="2016-04" db="EMBL/GenBank/DDBJ databases">
        <title>Complete genome sequence of Thermococcus chitonophagus type strain GC74.</title>
        <authorList>
            <person name="Oger P.M."/>
        </authorList>
    </citation>
    <scope>NUCLEOTIDE SEQUENCE [LARGE SCALE GENOMIC DNA]</scope>
    <source>
        <strain evidence="12 15">GC74</strain>
    </source>
</reference>
<dbReference type="SUPFAM" id="SSF53218">
    <property type="entry name" value="Molybdenum cofactor biosynthesis proteins"/>
    <property type="match status" value="1"/>
</dbReference>
<dbReference type="Gene3D" id="3.40.980.10">
    <property type="entry name" value="MoaB/Mog-like domain"/>
    <property type="match status" value="1"/>
</dbReference>
<dbReference type="SMART" id="SM00852">
    <property type="entry name" value="MoCF_biosynth"/>
    <property type="match status" value="1"/>
</dbReference>
<evidence type="ECO:0000256" key="7">
    <source>
        <dbReference type="ARBA" id="ARBA00022723"/>
    </source>
</evidence>
<dbReference type="Gene3D" id="3.90.105.10">
    <property type="entry name" value="Molybdopterin biosynthesis moea protein, domain 2"/>
    <property type="match status" value="1"/>
</dbReference>
<dbReference type="UniPathway" id="UPA00344"/>
<gene>
    <name evidence="12" type="ORF">A3L04_06175</name>
    <name evidence="13" type="ORF">CHITON_0610</name>
</gene>
<dbReference type="KEGG" id="tch:CHITON_0610"/>
<evidence type="ECO:0000313" key="14">
    <source>
        <dbReference type="Proteomes" id="UP000093069"/>
    </source>
</evidence>
<comment type="similarity">
    <text evidence="3">Belongs to the MoeA family.</text>
</comment>